<dbReference type="InterPro" id="IPR036734">
    <property type="entry name" value="Neur_chan_lig-bd_sf"/>
</dbReference>
<feature type="signal peptide" evidence="2">
    <location>
        <begin position="1"/>
        <end position="24"/>
    </location>
</feature>
<keyword evidence="1" id="KW-0812">Transmembrane</keyword>
<keyword evidence="1" id="KW-0472">Membrane</keyword>
<feature type="transmembrane region" description="Helical" evidence="1">
    <location>
        <begin position="294"/>
        <end position="314"/>
    </location>
</feature>
<dbReference type="GO" id="GO:0004888">
    <property type="term" value="F:transmembrane signaling receptor activity"/>
    <property type="evidence" value="ECO:0007669"/>
    <property type="project" value="InterPro"/>
</dbReference>
<evidence type="ECO:0000313" key="5">
    <source>
        <dbReference type="Proteomes" id="UP000494256"/>
    </source>
</evidence>
<protein>
    <recommendedName>
        <fullName evidence="3">Neurotransmitter-gated ion-channel ligand-binding domain-containing protein</fullName>
    </recommendedName>
</protein>
<dbReference type="GO" id="GO:0016020">
    <property type="term" value="C:membrane"/>
    <property type="evidence" value="ECO:0007669"/>
    <property type="project" value="InterPro"/>
</dbReference>
<feature type="transmembrane region" description="Helical" evidence="1">
    <location>
        <begin position="264"/>
        <end position="282"/>
    </location>
</feature>
<evidence type="ECO:0000256" key="1">
    <source>
        <dbReference type="SAM" id="Phobius"/>
    </source>
</evidence>
<dbReference type="GO" id="GO:0005230">
    <property type="term" value="F:extracellular ligand-gated monoatomic ion channel activity"/>
    <property type="evidence" value="ECO:0007669"/>
    <property type="project" value="InterPro"/>
</dbReference>
<dbReference type="OrthoDB" id="7311286at2759"/>
<dbReference type="Gene3D" id="2.70.170.10">
    <property type="entry name" value="Neurotransmitter-gated ion-channel ligand-binding domain"/>
    <property type="match status" value="1"/>
</dbReference>
<evidence type="ECO:0000259" key="3">
    <source>
        <dbReference type="Pfam" id="PF02931"/>
    </source>
</evidence>
<dbReference type="PANTHER" id="PTHR18945">
    <property type="entry name" value="NEUROTRANSMITTER GATED ION CHANNEL"/>
    <property type="match status" value="1"/>
</dbReference>
<dbReference type="Pfam" id="PF02931">
    <property type="entry name" value="Neur_chan_LBD"/>
    <property type="match status" value="1"/>
</dbReference>
<proteinExistence type="predicted"/>
<dbReference type="InterPro" id="IPR006202">
    <property type="entry name" value="Neur_chan_lig-bd"/>
</dbReference>
<reference evidence="4 5" key="1">
    <citation type="submission" date="2020-04" db="EMBL/GenBank/DDBJ databases">
        <authorList>
            <person name="Wallbank WR R."/>
            <person name="Pardo Diaz C."/>
            <person name="Kozak K."/>
            <person name="Martin S."/>
            <person name="Jiggins C."/>
            <person name="Moest M."/>
            <person name="Warren A I."/>
            <person name="Byers J.R.P. K."/>
            <person name="Montejo-Kovacevich G."/>
            <person name="Yen C E."/>
        </authorList>
    </citation>
    <scope>NUCLEOTIDE SEQUENCE [LARGE SCALE GENOMIC DNA]</scope>
</reference>
<gene>
    <name evidence="4" type="ORF">APLA_LOCUS13366</name>
</gene>
<dbReference type="EMBL" id="CADEBD010000349">
    <property type="protein sequence ID" value="CAB3250863.1"/>
    <property type="molecule type" value="Genomic_DNA"/>
</dbReference>
<dbReference type="AlphaFoldDB" id="A0A8S1AU69"/>
<dbReference type="SUPFAM" id="SSF63712">
    <property type="entry name" value="Nicotinic receptor ligand binding domain-like"/>
    <property type="match status" value="1"/>
</dbReference>
<evidence type="ECO:0000313" key="4">
    <source>
        <dbReference type="EMBL" id="CAB3250863.1"/>
    </source>
</evidence>
<accession>A0A8S1AU69</accession>
<evidence type="ECO:0000256" key="2">
    <source>
        <dbReference type="SAM" id="SignalP"/>
    </source>
</evidence>
<keyword evidence="2" id="KW-0732">Signal</keyword>
<dbReference type="InterPro" id="IPR006201">
    <property type="entry name" value="Neur_channel"/>
</dbReference>
<keyword evidence="1" id="KW-1133">Transmembrane helix</keyword>
<feature type="transmembrane region" description="Helical" evidence="1">
    <location>
        <begin position="355"/>
        <end position="381"/>
    </location>
</feature>
<comment type="caution">
    <text evidence="4">The sequence shown here is derived from an EMBL/GenBank/DDBJ whole genome shotgun (WGS) entry which is preliminary data.</text>
</comment>
<feature type="transmembrane region" description="Helical" evidence="1">
    <location>
        <begin position="238"/>
        <end position="257"/>
    </location>
</feature>
<dbReference type="CDD" id="cd18989">
    <property type="entry name" value="LGIC_ECD_cation"/>
    <property type="match status" value="1"/>
</dbReference>
<feature type="chain" id="PRO_5035945796" description="Neurotransmitter-gated ion-channel ligand-binding domain-containing protein" evidence="2">
    <location>
        <begin position="25"/>
        <end position="384"/>
    </location>
</feature>
<name>A0A8S1AU69_ARCPL</name>
<feature type="domain" description="Neurotransmitter-gated ion-channel ligand-binding" evidence="3">
    <location>
        <begin position="36"/>
        <end position="202"/>
    </location>
</feature>
<organism evidence="4 5">
    <name type="scientific">Arctia plantaginis</name>
    <name type="common">Wood tiger moth</name>
    <name type="synonym">Phalaena plantaginis</name>
    <dbReference type="NCBI Taxonomy" id="874455"/>
    <lineage>
        <taxon>Eukaryota</taxon>
        <taxon>Metazoa</taxon>
        <taxon>Ecdysozoa</taxon>
        <taxon>Arthropoda</taxon>
        <taxon>Hexapoda</taxon>
        <taxon>Insecta</taxon>
        <taxon>Pterygota</taxon>
        <taxon>Neoptera</taxon>
        <taxon>Endopterygota</taxon>
        <taxon>Lepidoptera</taxon>
        <taxon>Glossata</taxon>
        <taxon>Ditrysia</taxon>
        <taxon>Noctuoidea</taxon>
        <taxon>Erebidae</taxon>
        <taxon>Arctiinae</taxon>
        <taxon>Arctia</taxon>
    </lineage>
</organism>
<dbReference type="Proteomes" id="UP000494256">
    <property type="component" value="Unassembled WGS sequence"/>
</dbReference>
<sequence length="384" mass="41792">MASHPAVLLTVLLFCTYGVKVSWSQYHNSTALSIQIDTLFAEYDREVPPPSSGALEVHVTLNVNHANIDQEQSVMRLLADLHLVWVDKRLRWNQTEWGCDYAITAAERLWLPDIVLMNAAATGVSTAPSDVGLRARLNYDGAITWAMRLDLTAPLELQLYDWPEDTQSCIFRFAPRSYSSDQIELKVIEAQSAVVFESGTWEIQTINGDTLKWDRGEEETSVALWMIAVKRRAPAHALAANTVLIASALVLAAAISLPPDQRHALAACASFIATLWMITALLRLPGAHTCPRVLSLMCAMCICGALCSACAAFVRRVANCPVPPPRLLRGLLSSLSTICRLTPSPEACTSSESGAWAAASVLADRTLCGALLLTLLVLLAVQLL</sequence>